<dbReference type="InterPro" id="IPR030456">
    <property type="entry name" value="TF_fork_head_CS_2"/>
</dbReference>
<evidence type="ECO:0000256" key="4">
    <source>
        <dbReference type="ARBA" id="ARBA00023242"/>
    </source>
</evidence>
<dbReference type="InterPro" id="IPR001766">
    <property type="entry name" value="Fork_head_dom"/>
</dbReference>
<dbReference type="InterPro" id="IPR045912">
    <property type="entry name" value="FOXJ2/3-like"/>
</dbReference>
<dbReference type="PROSITE" id="PS00658">
    <property type="entry name" value="FORK_HEAD_2"/>
    <property type="match status" value="1"/>
</dbReference>
<comment type="caution">
    <text evidence="8">The sequence shown here is derived from an EMBL/GenBank/DDBJ whole genome shotgun (WGS) entry which is preliminary data.</text>
</comment>
<organism evidence="8 9">
    <name type="scientific">Coemansia biformis</name>
    <dbReference type="NCBI Taxonomy" id="1286918"/>
    <lineage>
        <taxon>Eukaryota</taxon>
        <taxon>Fungi</taxon>
        <taxon>Fungi incertae sedis</taxon>
        <taxon>Zoopagomycota</taxon>
        <taxon>Kickxellomycotina</taxon>
        <taxon>Kickxellomycetes</taxon>
        <taxon>Kickxellales</taxon>
        <taxon>Kickxellaceae</taxon>
        <taxon>Coemansia</taxon>
    </lineage>
</organism>
<dbReference type="InterPro" id="IPR036388">
    <property type="entry name" value="WH-like_DNA-bd_sf"/>
</dbReference>
<dbReference type="PRINTS" id="PR00053">
    <property type="entry name" value="FORKHEAD"/>
</dbReference>
<reference evidence="8" key="1">
    <citation type="submission" date="2022-07" db="EMBL/GenBank/DDBJ databases">
        <title>Phylogenomic reconstructions and comparative analyses of Kickxellomycotina fungi.</title>
        <authorList>
            <person name="Reynolds N.K."/>
            <person name="Stajich J.E."/>
            <person name="Barry K."/>
            <person name="Grigoriev I.V."/>
            <person name="Crous P."/>
            <person name="Smith M.E."/>
        </authorList>
    </citation>
    <scope>NUCLEOTIDE SEQUENCE</scope>
    <source>
        <strain evidence="8">BCRC 34381</strain>
    </source>
</reference>
<dbReference type="PROSITE" id="PS50039">
    <property type="entry name" value="FORK_HEAD_3"/>
    <property type="match status" value="1"/>
</dbReference>
<feature type="DNA-binding region" description="Fork-head" evidence="5">
    <location>
        <begin position="131"/>
        <end position="226"/>
    </location>
</feature>
<evidence type="ECO:0000256" key="3">
    <source>
        <dbReference type="ARBA" id="ARBA00023163"/>
    </source>
</evidence>
<feature type="compositionally biased region" description="Basic residues" evidence="6">
    <location>
        <begin position="222"/>
        <end position="234"/>
    </location>
</feature>
<feature type="region of interest" description="Disordered" evidence="6">
    <location>
        <begin position="477"/>
        <end position="502"/>
    </location>
</feature>
<evidence type="ECO:0000313" key="8">
    <source>
        <dbReference type="EMBL" id="KAJ1720716.1"/>
    </source>
</evidence>
<sequence>HRRSFDIAMLQLHPHPHPLPAPGSYQPSHQTHPPLPPLQIQHAPFFPPLRHPMNDSGLGVVGLSRPASIRPQSGHSVQSLSSNQSFAETASDGFVVSSPTHETAAASSAGISDIALLLSGALQVKRNTSGKPPYPYATLITYAILQDPRKQMTLSEIYAWLMDYYPYFKTAGSGWKNSIRHNLSLNKLFMRIPRPINEPGKGAYWSVDLVELNDAVNSRSRQPTHRYSPPRKGRPVSAGSHSAARIMPPPPLSIGAPRHSLHDQMPNPFLAGVTSSVSEMGILAAAPEGGEYASRRSSLQMPAAHRYQPYALHSHAGLGAIGSYQSVSQLQPMVPPAYGSSALPLMAPMASPQGRGGPLERPAVQPPAQSAAPLLAQPGPAALPPSAAPAFPHPGRERSGSLGYSARTPTADASSRMAALSLRRQLQVRTSPSLPDGILTSPREALYADAMAPPRGPAAGDQQAAFDRAMGPALLAPASRSRAQVPAAPGADGRAPEGEGATSLGDLSAYIAYISAQHPPSA</sequence>
<feature type="non-terminal residue" evidence="8">
    <location>
        <position position="1"/>
    </location>
</feature>
<keyword evidence="1" id="KW-0805">Transcription regulation</keyword>
<dbReference type="GO" id="GO:0000978">
    <property type="term" value="F:RNA polymerase II cis-regulatory region sequence-specific DNA binding"/>
    <property type="evidence" value="ECO:0007669"/>
    <property type="project" value="TreeGrafter"/>
</dbReference>
<evidence type="ECO:0000259" key="7">
    <source>
        <dbReference type="PROSITE" id="PS50039"/>
    </source>
</evidence>
<evidence type="ECO:0000256" key="5">
    <source>
        <dbReference type="PROSITE-ProRule" id="PRU00089"/>
    </source>
</evidence>
<dbReference type="EMBL" id="JANBOI010002622">
    <property type="protein sequence ID" value="KAJ1720716.1"/>
    <property type="molecule type" value="Genomic_DNA"/>
</dbReference>
<proteinExistence type="predicted"/>
<evidence type="ECO:0000256" key="2">
    <source>
        <dbReference type="ARBA" id="ARBA00023125"/>
    </source>
</evidence>
<dbReference type="Proteomes" id="UP001143981">
    <property type="component" value="Unassembled WGS sequence"/>
</dbReference>
<dbReference type="SUPFAM" id="SSF46785">
    <property type="entry name" value="Winged helix' DNA-binding domain"/>
    <property type="match status" value="1"/>
</dbReference>
<evidence type="ECO:0000256" key="6">
    <source>
        <dbReference type="SAM" id="MobiDB-lite"/>
    </source>
</evidence>
<gene>
    <name evidence="8" type="ORF">LPJ61_006126</name>
</gene>
<dbReference type="Gene3D" id="1.10.10.10">
    <property type="entry name" value="Winged helix-like DNA-binding domain superfamily/Winged helix DNA-binding domain"/>
    <property type="match status" value="1"/>
</dbReference>
<dbReference type="OrthoDB" id="5954824at2759"/>
<dbReference type="PANTHER" id="PTHR46078">
    <property type="entry name" value="FORKHEAD BOX PROTEIN J2 FAMILY MEMBER"/>
    <property type="match status" value="1"/>
</dbReference>
<feature type="compositionally biased region" description="Low complexity" evidence="6">
    <location>
        <begin position="362"/>
        <end position="380"/>
    </location>
</feature>
<feature type="domain" description="Fork-head" evidence="7">
    <location>
        <begin position="131"/>
        <end position="226"/>
    </location>
</feature>
<dbReference type="Pfam" id="PF00250">
    <property type="entry name" value="Forkhead"/>
    <property type="match status" value="1"/>
</dbReference>
<name>A0A9W8CQM9_9FUNG</name>
<feature type="region of interest" description="Disordered" evidence="6">
    <location>
        <begin position="13"/>
        <end position="33"/>
    </location>
</feature>
<protein>
    <recommendedName>
        <fullName evidence="7">Fork-head domain-containing protein</fullName>
    </recommendedName>
</protein>
<keyword evidence="3" id="KW-0804">Transcription</keyword>
<dbReference type="CDD" id="cd20024">
    <property type="entry name" value="FH_FOXJ2-like"/>
    <property type="match status" value="1"/>
</dbReference>
<accession>A0A9W8CQM9</accession>
<comment type="subcellular location">
    <subcellularLocation>
        <location evidence="5">Nucleus</location>
    </subcellularLocation>
</comment>
<dbReference type="GO" id="GO:0005634">
    <property type="term" value="C:nucleus"/>
    <property type="evidence" value="ECO:0007669"/>
    <property type="project" value="UniProtKB-SubCell"/>
</dbReference>
<keyword evidence="2 5" id="KW-0238">DNA-binding</keyword>
<dbReference type="AlphaFoldDB" id="A0A9W8CQM9"/>
<keyword evidence="9" id="KW-1185">Reference proteome</keyword>
<dbReference type="PANTHER" id="PTHR46078:SF2">
    <property type="entry name" value="FORK-HEAD DOMAIN-CONTAINING PROTEIN"/>
    <property type="match status" value="1"/>
</dbReference>
<evidence type="ECO:0000256" key="1">
    <source>
        <dbReference type="ARBA" id="ARBA00023015"/>
    </source>
</evidence>
<feature type="region of interest" description="Disordered" evidence="6">
    <location>
        <begin position="348"/>
        <end position="410"/>
    </location>
</feature>
<dbReference type="SMART" id="SM00339">
    <property type="entry name" value="FH"/>
    <property type="match status" value="1"/>
</dbReference>
<evidence type="ECO:0000313" key="9">
    <source>
        <dbReference type="Proteomes" id="UP001143981"/>
    </source>
</evidence>
<dbReference type="GO" id="GO:0000981">
    <property type="term" value="F:DNA-binding transcription factor activity, RNA polymerase II-specific"/>
    <property type="evidence" value="ECO:0007669"/>
    <property type="project" value="TreeGrafter"/>
</dbReference>
<keyword evidence="4 5" id="KW-0539">Nucleus</keyword>
<dbReference type="InterPro" id="IPR036390">
    <property type="entry name" value="WH_DNA-bd_sf"/>
</dbReference>
<dbReference type="FunFam" id="1.10.10.10:FF:000135">
    <property type="entry name" value="forkhead box protein G1"/>
    <property type="match status" value="1"/>
</dbReference>
<feature type="region of interest" description="Disordered" evidence="6">
    <location>
        <begin position="216"/>
        <end position="256"/>
    </location>
</feature>